<proteinExistence type="inferred from homology"/>
<evidence type="ECO:0000313" key="8">
    <source>
        <dbReference type="Proteomes" id="UP001449657"/>
    </source>
</evidence>
<evidence type="ECO:0000256" key="5">
    <source>
        <dbReference type="RuleBase" id="RU361187"/>
    </source>
</evidence>
<dbReference type="Pfam" id="PF04616">
    <property type="entry name" value="Glyco_hydro_43"/>
    <property type="match status" value="1"/>
</dbReference>
<feature type="chain" id="PRO_5045309651" evidence="6">
    <location>
        <begin position="27"/>
        <end position="311"/>
    </location>
</feature>
<evidence type="ECO:0000256" key="4">
    <source>
        <dbReference type="ARBA" id="ARBA00023295"/>
    </source>
</evidence>
<dbReference type="SUPFAM" id="SSF75005">
    <property type="entry name" value="Arabinanase/levansucrase/invertase"/>
    <property type="match status" value="1"/>
</dbReference>
<feature type="signal peptide" evidence="6">
    <location>
        <begin position="1"/>
        <end position="26"/>
    </location>
</feature>
<keyword evidence="4 5" id="KW-0326">Glycosidase</keyword>
<keyword evidence="6" id="KW-0732">Signal</keyword>
<dbReference type="PANTHER" id="PTHR43301:SF3">
    <property type="entry name" value="ARABINAN ENDO-1,5-ALPHA-L-ARABINOSIDASE A-RELATED"/>
    <property type="match status" value="1"/>
</dbReference>
<dbReference type="RefSeq" id="WP_341843104.1">
    <property type="nucleotide sequence ID" value="NZ_CP149792.1"/>
</dbReference>
<dbReference type="GO" id="GO:0016787">
    <property type="term" value="F:hydrolase activity"/>
    <property type="evidence" value="ECO:0007669"/>
    <property type="project" value="UniProtKB-KW"/>
</dbReference>
<organism evidence="7 8">
    <name type="scientific">Chitinophaga caseinilytica</name>
    <dbReference type="NCBI Taxonomy" id="2267521"/>
    <lineage>
        <taxon>Bacteria</taxon>
        <taxon>Pseudomonadati</taxon>
        <taxon>Bacteroidota</taxon>
        <taxon>Chitinophagia</taxon>
        <taxon>Chitinophagales</taxon>
        <taxon>Chitinophagaceae</taxon>
        <taxon>Chitinophaga</taxon>
    </lineage>
</organism>
<accession>A0ABZ2ZDI6</accession>
<protein>
    <submittedName>
        <fullName evidence="7">Glycoside hydrolase family 43 protein</fullName>
    </submittedName>
</protein>
<comment type="similarity">
    <text evidence="2 5">Belongs to the glycosyl hydrolase 43 family.</text>
</comment>
<dbReference type="Proteomes" id="UP001449657">
    <property type="component" value="Chromosome"/>
</dbReference>
<name>A0ABZ2ZDI6_9BACT</name>
<dbReference type="PANTHER" id="PTHR43301">
    <property type="entry name" value="ARABINAN ENDO-1,5-ALPHA-L-ARABINOSIDASE"/>
    <property type="match status" value="1"/>
</dbReference>
<evidence type="ECO:0000256" key="6">
    <source>
        <dbReference type="SAM" id="SignalP"/>
    </source>
</evidence>
<evidence type="ECO:0000313" key="7">
    <source>
        <dbReference type="EMBL" id="WZN48514.1"/>
    </source>
</evidence>
<gene>
    <name evidence="7" type="ORF">WJU22_10050</name>
</gene>
<reference evidence="7 8" key="1">
    <citation type="submission" date="2024-03" db="EMBL/GenBank/DDBJ databases">
        <title>Chitinophaga caseinilytica sp. nov., a casein hydrolysing bacterium isolated from forest soil.</title>
        <authorList>
            <person name="Lee D.S."/>
            <person name="Han D.M."/>
            <person name="Baek J.H."/>
            <person name="Choi D.G."/>
            <person name="Jeon J.H."/>
            <person name="Jeon C.O."/>
        </authorList>
    </citation>
    <scope>NUCLEOTIDE SEQUENCE [LARGE SCALE GENOMIC DNA]</scope>
    <source>
        <strain evidence="7 8">KACC 19118</strain>
    </source>
</reference>
<dbReference type="InterPro" id="IPR050727">
    <property type="entry name" value="GH43_arabinanases"/>
</dbReference>
<dbReference type="EMBL" id="CP150096">
    <property type="protein sequence ID" value="WZN48514.1"/>
    <property type="molecule type" value="Genomic_DNA"/>
</dbReference>
<dbReference type="InterPro" id="IPR006710">
    <property type="entry name" value="Glyco_hydro_43"/>
</dbReference>
<dbReference type="Gene3D" id="2.115.10.20">
    <property type="entry name" value="Glycosyl hydrolase domain, family 43"/>
    <property type="match status" value="1"/>
</dbReference>
<keyword evidence="3 5" id="KW-0378">Hydrolase</keyword>
<evidence type="ECO:0000256" key="1">
    <source>
        <dbReference type="ARBA" id="ARBA00004834"/>
    </source>
</evidence>
<evidence type="ECO:0000256" key="3">
    <source>
        <dbReference type="ARBA" id="ARBA00022801"/>
    </source>
</evidence>
<dbReference type="InterPro" id="IPR023296">
    <property type="entry name" value="Glyco_hydro_beta-prop_sf"/>
</dbReference>
<comment type="pathway">
    <text evidence="1">Glycan metabolism; L-arabinan degradation.</text>
</comment>
<dbReference type="CDD" id="cd08981">
    <property type="entry name" value="GH43_Bt1873-like"/>
    <property type="match status" value="1"/>
</dbReference>
<sequence length="311" mass="34635">MLRKNASRCGRFFVGIMLMVAQMAVAQVKTADLRIRDPFVFPDPADSTYYLYANENPRIAVYKSRDLENWEKAGIAFEPPAGFWGTKDFWAPDVYKYRGKFYMLATFSAPGRKRGTSILVGDHPAGPFAPLKNGPATPDSNMCLDGIIYTGKDGKPWLVWCWEWLEVGDGRIMAQRLSRDLNSAVGKPIELARAGDAPWTGPVGGEGKRGIVTDGPFFHRMQNGEMIMIWSSFTKAGKYAIGVARSESGELKGPWKHDPEPLNTDDGGHAMLFRDFSGQLRISFHAPNGAPHTRVRIHKVTEENGKLKIIQ</sequence>
<evidence type="ECO:0000256" key="2">
    <source>
        <dbReference type="ARBA" id="ARBA00009865"/>
    </source>
</evidence>
<keyword evidence="8" id="KW-1185">Reference proteome</keyword>